<proteinExistence type="inferred from homology"/>
<name>A0ABW1S6D2_9PROT</name>
<gene>
    <name evidence="3" type="ORF">ACFQDM_01865</name>
</gene>
<dbReference type="Pfam" id="PF00378">
    <property type="entry name" value="ECH_1"/>
    <property type="match status" value="1"/>
</dbReference>
<dbReference type="Gene3D" id="1.10.12.10">
    <property type="entry name" value="Lyase 2-enoyl-coa Hydratase, Chain A, domain 2"/>
    <property type="match status" value="1"/>
</dbReference>
<organism evidence="3 4">
    <name type="scientific">Ponticaulis profundi</name>
    <dbReference type="NCBI Taxonomy" id="2665222"/>
    <lineage>
        <taxon>Bacteria</taxon>
        <taxon>Pseudomonadati</taxon>
        <taxon>Pseudomonadota</taxon>
        <taxon>Alphaproteobacteria</taxon>
        <taxon>Hyphomonadales</taxon>
        <taxon>Hyphomonadaceae</taxon>
        <taxon>Ponticaulis</taxon>
    </lineage>
</organism>
<dbReference type="EMBL" id="JBHSSW010000003">
    <property type="protein sequence ID" value="MFC6196804.1"/>
    <property type="molecule type" value="Genomic_DNA"/>
</dbReference>
<evidence type="ECO:0000313" key="3">
    <source>
        <dbReference type="EMBL" id="MFC6196804.1"/>
    </source>
</evidence>
<dbReference type="CDD" id="cd06558">
    <property type="entry name" value="crotonase-like"/>
    <property type="match status" value="1"/>
</dbReference>
<dbReference type="RefSeq" id="WP_377374695.1">
    <property type="nucleotide sequence ID" value="NZ_JBHSSW010000003.1"/>
</dbReference>
<comment type="similarity">
    <text evidence="1">Belongs to the enoyl-CoA hydratase/isomerase family.</text>
</comment>
<dbReference type="SUPFAM" id="SSF52096">
    <property type="entry name" value="ClpP/crotonase"/>
    <property type="match status" value="1"/>
</dbReference>
<keyword evidence="2" id="KW-0456">Lyase</keyword>
<dbReference type="InterPro" id="IPR001753">
    <property type="entry name" value="Enoyl-CoA_hydra/iso"/>
</dbReference>
<dbReference type="InterPro" id="IPR014748">
    <property type="entry name" value="Enoyl-CoA_hydra_C"/>
</dbReference>
<comment type="caution">
    <text evidence="3">The sequence shown here is derived from an EMBL/GenBank/DDBJ whole genome shotgun (WGS) entry which is preliminary data.</text>
</comment>
<dbReference type="PANTHER" id="PTHR11941:SF54">
    <property type="entry name" value="ENOYL-COA HYDRATASE, MITOCHONDRIAL"/>
    <property type="match status" value="1"/>
</dbReference>
<dbReference type="Proteomes" id="UP001596303">
    <property type="component" value="Unassembled WGS sequence"/>
</dbReference>
<dbReference type="PANTHER" id="PTHR11941">
    <property type="entry name" value="ENOYL-COA HYDRATASE-RELATED"/>
    <property type="match status" value="1"/>
</dbReference>
<dbReference type="Gene3D" id="3.90.226.10">
    <property type="entry name" value="2-enoyl-CoA Hydratase, Chain A, domain 1"/>
    <property type="match status" value="1"/>
</dbReference>
<reference evidence="4" key="1">
    <citation type="journal article" date="2019" name="Int. J. Syst. Evol. Microbiol.">
        <title>The Global Catalogue of Microorganisms (GCM) 10K type strain sequencing project: providing services to taxonomists for standard genome sequencing and annotation.</title>
        <authorList>
            <consortium name="The Broad Institute Genomics Platform"/>
            <consortium name="The Broad Institute Genome Sequencing Center for Infectious Disease"/>
            <person name="Wu L."/>
            <person name="Ma J."/>
        </authorList>
    </citation>
    <scope>NUCLEOTIDE SEQUENCE [LARGE SCALE GENOMIC DNA]</scope>
    <source>
        <strain evidence="4">CGMCC-1.15741</strain>
    </source>
</reference>
<keyword evidence="4" id="KW-1185">Reference proteome</keyword>
<accession>A0ABW1S6D2</accession>
<evidence type="ECO:0000256" key="1">
    <source>
        <dbReference type="ARBA" id="ARBA00005254"/>
    </source>
</evidence>
<dbReference type="InterPro" id="IPR029045">
    <property type="entry name" value="ClpP/crotonase-like_dom_sf"/>
</dbReference>
<dbReference type="NCBIfam" id="NF006699">
    <property type="entry name" value="PRK09245.1"/>
    <property type="match status" value="1"/>
</dbReference>
<protein>
    <submittedName>
        <fullName evidence="3">Crotonase/enoyl-CoA hydratase family protein</fullName>
    </submittedName>
</protein>
<evidence type="ECO:0000256" key="2">
    <source>
        <dbReference type="ARBA" id="ARBA00023239"/>
    </source>
</evidence>
<evidence type="ECO:0000313" key="4">
    <source>
        <dbReference type="Proteomes" id="UP001596303"/>
    </source>
</evidence>
<sequence length="266" mass="28279">MQDLLKVEKDGAIAIMTINRPDQLNPLGKAGDGDAFAEVTAELVADKDIRCVVLTGAGRAFSAGGDLKAMQERSGAFGGTPAQVREGYTKNIHKIVNSLWNFELPVVAAVNGPAVGLGCDVACMADVRIISESARFGMPFLRIGLIPGDGGAWLLPRIVGFSRASEMVFTGDLYDADTAVEWGFASRKVADDAVLDSALEMAGKIAAQPPRALKAAKALLRQGQSATYDQIMELSAAKQALLHHTEDHMEGVTALLEKRKPVFKGE</sequence>